<name>A0ABV2IZ53_9HYPH</name>
<dbReference type="RefSeq" id="WP_354555850.1">
    <property type="nucleotide sequence ID" value="NZ_JBEPMB010000001.1"/>
</dbReference>
<dbReference type="PANTHER" id="PTHR34822">
    <property type="entry name" value="GRPB DOMAIN PROTEIN (AFU_ORTHOLOGUE AFUA_1G01530)"/>
    <property type="match status" value="1"/>
</dbReference>
<organism evidence="1 2">
    <name type="scientific">Rhizobium aquaticum</name>
    <dbReference type="NCBI Taxonomy" id="1549636"/>
    <lineage>
        <taxon>Bacteria</taxon>
        <taxon>Pseudomonadati</taxon>
        <taxon>Pseudomonadota</taxon>
        <taxon>Alphaproteobacteria</taxon>
        <taxon>Hyphomicrobiales</taxon>
        <taxon>Rhizobiaceae</taxon>
        <taxon>Rhizobium/Agrobacterium group</taxon>
        <taxon>Rhizobium</taxon>
    </lineage>
</organism>
<dbReference type="InterPro" id="IPR007344">
    <property type="entry name" value="GrpB/CoaE"/>
</dbReference>
<proteinExistence type="predicted"/>
<dbReference type="SUPFAM" id="SSF81301">
    <property type="entry name" value="Nucleotidyltransferase"/>
    <property type="match status" value="1"/>
</dbReference>
<dbReference type="Gene3D" id="3.30.460.10">
    <property type="entry name" value="Beta Polymerase, domain 2"/>
    <property type="match status" value="1"/>
</dbReference>
<accession>A0ABV2IZ53</accession>
<dbReference type="PANTHER" id="PTHR34822:SF1">
    <property type="entry name" value="GRPB FAMILY PROTEIN"/>
    <property type="match status" value="1"/>
</dbReference>
<sequence>MPTLVQLVPHDPSWPQKFRVAEERLRGILMGQVLTVDHIGSTAVPGMSAKPLIDIDVTLTDFSAISGAGLALVNAGFEARGNRYDDDMWAFLWKSSLPALRVYLCAPENQTHRLRLLFRDFLRQHSDTAAEYTRLKHRLALEFPYDGDRYTTEKSDFVRRVIETAIAGDVSLYRN</sequence>
<keyword evidence="2" id="KW-1185">Reference proteome</keyword>
<reference evidence="1 2" key="1">
    <citation type="submission" date="2024-06" db="EMBL/GenBank/DDBJ databases">
        <title>Genomic Encyclopedia of Type Strains, Phase IV (KMG-IV): sequencing the most valuable type-strain genomes for metagenomic binning, comparative biology and taxonomic classification.</title>
        <authorList>
            <person name="Goeker M."/>
        </authorList>
    </citation>
    <scope>NUCLEOTIDE SEQUENCE [LARGE SCALE GENOMIC DNA]</scope>
    <source>
        <strain evidence="1 2">DSM 29780</strain>
    </source>
</reference>
<evidence type="ECO:0000313" key="1">
    <source>
        <dbReference type="EMBL" id="MET3613376.1"/>
    </source>
</evidence>
<gene>
    <name evidence="1" type="ORF">ABID16_001681</name>
</gene>
<dbReference type="EMBL" id="JBEPMB010000001">
    <property type="protein sequence ID" value="MET3613376.1"/>
    <property type="molecule type" value="Genomic_DNA"/>
</dbReference>
<dbReference type="Pfam" id="PF04229">
    <property type="entry name" value="GrpB"/>
    <property type="match status" value="1"/>
</dbReference>
<dbReference type="Proteomes" id="UP001549047">
    <property type="component" value="Unassembled WGS sequence"/>
</dbReference>
<dbReference type="InterPro" id="IPR043519">
    <property type="entry name" value="NT_sf"/>
</dbReference>
<comment type="caution">
    <text evidence="1">The sequence shown here is derived from an EMBL/GenBank/DDBJ whole genome shotgun (WGS) entry which is preliminary data.</text>
</comment>
<evidence type="ECO:0000313" key="2">
    <source>
        <dbReference type="Proteomes" id="UP001549047"/>
    </source>
</evidence>
<protein>
    <submittedName>
        <fullName evidence="1">GrpB-like predicted nucleotidyltransferase (UPF0157 family)</fullName>
    </submittedName>
</protein>